<dbReference type="Proteomes" id="UP000199072">
    <property type="component" value="Unassembled WGS sequence"/>
</dbReference>
<dbReference type="Gene3D" id="3.30.450.20">
    <property type="entry name" value="PAS domain"/>
    <property type="match status" value="1"/>
</dbReference>
<keyword evidence="2" id="KW-0238">DNA-binding</keyword>
<accession>A0A1G6XED0</accession>
<dbReference type="InterPro" id="IPR016032">
    <property type="entry name" value="Sig_transdc_resp-reg_C-effctor"/>
</dbReference>
<dbReference type="PANTHER" id="PTHR44688">
    <property type="entry name" value="DNA-BINDING TRANSCRIPTIONAL ACTIVATOR DEVR_DOSR"/>
    <property type="match status" value="1"/>
</dbReference>
<evidence type="ECO:0000313" key="5">
    <source>
        <dbReference type="EMBL" id="SDD75596.1"/>
    </source>
</evidence>
<gene>
    <name evidence="5" type="ORF">SAMN05216464_102478</name>
</gene>
<dbReference type="Pfam" id="PF00196">
    <property type="entry name" value="GerE"/>
    <property type="match status" value="1"/>
</dbReference>
<evidence type="ECO:0000256" key="2">
    <source>
        <dbReference type="ARBA" id="ARBA00023125"/>
    </source>
</evidence>
<organism evidence="5 6">
    <name type="scientific">Mucilaginibacter pineti</name>
    <dbReference type="NCBI Taxonomy" id="1391627"/>
    <lineage>
        <taxon>Bacteria</taxon>
        <taxon>Pseudomonadati</taxon>
        <taxon>Bacteroidota</taxon>
        <taxon>Sphingobacteriia</taxon>
        <taxon>Sphingobacteriales</taxon>
        <taxon>Sphingobacteriaceae</taxon>
        <taxon>Mucilaginibacter</taxon>
    </lineage>
</organism>
<sequence length="266" mass="30785">MTKVIHKSENSWLNYLDELKDQTLQHEQLSITGFDSFINSNGLTQQFFRQSVPFVYLLDYRVGKYINMSENFAGYKAEAFLTGGISHTLDIYQPDHLRLFDKEIFPDRLQILKGIKPEEHKNYIFSYNGSVKNKNGKYEGFLQRSSFISDTAGNPLFSMGILINTSNFIDNGIIRQTVDKVDTEGIVSNELVCHKYYYLNEEDKLFTKREKDVLQWMAEGLSSKEIAKKLFVSEHTILTHRKNMQEKTNLPNAIALVSFAIKNRII</sequence>
<dbReference type="SUPFAM" id="SSF46894">
    <property type="entry name" value="C-terminal effector domain of the bipartite response regulators"/>
    <property type="match status" value="1"/>
</dbReference>
<evidence type="ECO:0000256" key="1">
    <source>
        <dbReference type="ARBA" id="ARBA00023015"/>
    </source>
</evidence>
<feature type="domain" description="HTH luxR-type" evidence="4">
    <location>
        <begin position="199"/>
        <end position="264"/>
    </location>
</feature>
<dbReference type="GO" id="GO:0003677">
    <property type="term" value="F:DNA binding"/>
    <property type="evidence" value="ECO:0007669"/>
    <property type="project" value="UniProtKB-KW"/>
</dbReference>
<dbReference type="STRING" id="1391627.SAMN05216464_102478"/>
<dbReference type="PANTHER" id="PTHR44688:SF16">
    <property type="entry name" value="DNA-BINDING TRANSCRIPTIONAL ACTIVATOR DEVR_DOSR"/>
    <property type="match status" value="1"/>
</dbReference>
<keyword evidence="6" id="KW-1185">Reference proteome</keyword>
<dbReference type="PROSITE" id="PS00622">
    <property type="entry name" value="HTH_LUXR_1"/>
    <property type="match status" value="1"/>
</dbReference>
<dbReference type="RefSeq" id="WP_091146547.1">
    <property type="nucleotide sequence ID" value="NZ_FNAI01000002.1"/>
</dbReference>
<evidence type="ECO:0000259" key="4">
    <source>
        <dbReference type="PROSITE" id="PS50043"/>
    </source>
</evidence>
<dbReference type="AlphaFoldDB" id="A0A1G6XED0"/>
<reference evidence="5 6" key="1">
    <citation type="submission" date="2016-10" db="EMBL/GenBank/DDBJ databases">
        <authorList>
            <person name="de Groot N.N."/>
        </authorList>
    </citation>
    <scope>NUCLEOTIDE SEQUENCE [LARGE SCALE GENOMIC DNA]</scope>
    <source>
        <strain evidence="5 6">47C3B</strain>
    </source>
</reference>
<dbReference type="GO" id="GO:0006355">
    <property type="term" value="P:regulation of DNA-templated transcription"/>
    <property type="evidence" value="ECO:0007669"/>
    <property type="project" value="InterPro"/>
</dbReference>
<evidence type="ECO:0000313" key="6">
    <source>
        <dbReference type="Proteomes" id="UP000199072"/>
    </source>
</evidence>
<dbReference type="EMBL" id="FNAI01000002">
    <property type="protein sequence ID" value="SDD75596.1"/>
    <property type="molecule type" value="Genomic_DNA"/>
</dbReference>
<dbReference type="InterPro" id="IPR000792">
    <property type="entry name" value="Tscrpt_reg_LuxR_C"/>
</dbReference>
<dbReference type="PRINTS" id="PR00038">
    <property type="entry name" value="HTHLUXR"/>
</dbReference>
<dbReference type="SMART" id="SM00421">
    <property type="entry name" value="HTH_LUXR"/>
    <property type="match status" value="1"/>
</dbReference>
<dbReference type="Gene3D" id="1.10.10.10">
    <property type="entry name" value="Winged helix-like DNA-binding domain superfamily/Winged helix DNA-binding domain"/>
    <property type="match status" value="1"/>
</dbReference>
<protein>
    <submittedName>
        <fullName evidence="5">Regulatory protein, luxR family</fullName>
    </submittedName>
</protein>
<keyword evidence="3" id="KW-0804">Transcription</keyword>
<name>A0A1G6XED0_9SPHI</name>
<proteinExistence type="predicted"/>
<dbReference type="OrthoDB" id="1727128at2"/>
<keyword evidence="1" id="KW-0805">Transcription regulation</keyword>
<dbReference type="PROSITE" id="PS50043">
    <property type="entry name" value="HTH_LUXR_2"/>
    <property type="match status" value="1"/>
</dbReference>
<dbReference type="InterPro" id="IPR036388">
    <property type="entry name" value="WH-like_DNA-bd_sf"/>
</dbReference>
<dbReference type="CDD" id="cd06170">
    <property type="entry name" value="LuxR_C_like"/>
    <property type="match status" value="1"/>
</dbReference>
<evidence type="ECO:0000256" key="3">
    <source>
        <dbReference type="ARBA" id="ARBA00023163"/>
    </source>
</evidence>